<dbReference type="Pfam" id="PF01924">
    <property type="entry name" value="HypD"/>
    <property type="match status" value="1"/>
</dbReference>
<evidence type="ECO:0000256" key="1">
    <source>
        <dbReference type="ARBA" id="ARBA00007888"/>
    </source>
</evidence>
<accession>A0A0B7MP79</accession>
<evidence type="ECO:0000256" key="2">
    <source>
        <dbReference type="ARBA" id="ARBA00022723"/>
    </source>
</evidence>
<keyword evidence="2" id="KW-0479">Metal-binding</keyword>
<gene>
    <name evidence="4" type="primary">hypD</name>
    <name evidence="4" type="ORF">SSCH_60029</name>
</gene>
<evidence type="ECO:0000313" key="5">
    <source>
        <dbReference type="Proteomes" id="UP000046155"/>
    </source>
</evidence>
<keyword evidence="5" id="KW-1185">Reference proteome</keyword>
<dbReference type="Gene3D" id="3.40.50.11740">
    <property type="entry name" value="HypD, alpha/beta domain 2"/>
    <property type="match status" value="2"/>
</dbReference>
<dbReference type="GO" id="GO:0051539">
    <property type="term" value="F:4 iron, 4 sulfur cluster binding"/>
    <property type="evidence" value="ECO:0007669"/>
    <property type="project" value="TreeGrafter"/>
</dbReference>
<dbReference type="GO" id="GO:0051604">
    <property type="term" value="P:protein maturation"/>
    <property type="evidence" value="ECO:0007669"/>
    <property type="project" value="TreeGrafter"/>
</dbReference>
<reference evidence="5" key="1">
    <citation type="submission" date="2015-01" db="EMBL/GenBank/DDBJ databases">
        <authorList>
            <person name="Manzoor Shahid"/>
            <person name="Zubair Saima"/>
        </authorList>
    </citation>
    <scope>NUCLEOTIDE SEQUENCE [LARGE SCALE GENOMIC DNA]</scope>
    <source>
        <strain evidence="5">Sp3</strain>
    </source>
</reference>
<dbReference type="EMBL" id="CDRZ01000258">
    <property type="protein sequence ID" value="CEO89761.1"/>
    <property type="molecule type" value="Genomic_DNA"/>
</dbReference>
<dbReference type="Proteomes" id="UP000046155">
    <property type="component" value="Unassembled WGS sequence"/>
</dbReference>
<evidence type="ECO:0000313" key="4">
    <source>
        <dbReference type="EMBL" id="CEO89761.1"/>
    </source>
</evidence>
<dbReference type="Gene3D" id="6.10.20.100">
    <property type="match status" value="1"/>
</dbReference>
<proteinExistence type="inferred from homology"/>
<organism evidence="4 5">
    <name type="scientific">Syntrophaceticus schinkii</name>
    <dbReference type="NCBI Taxonomy" id="499207"/>
    <lineage>
        <taxon>Bacteria</taxon>
        <taxon>Bacillati</taxon>
        <taxon>Bacillota</taxon>
        <taxon>Clostridia</taxon>
        <taxon>Thermoanaerobacterales</taxon>
        <taxon>Thermoanaerobacterales Family III. Incertae Sedis</taxon>
        <taxon>Syntrophaceticus</taxon>
    </lineage>
</organism>
<keyword evidence="3" id="KW-0408">Iron</keyword>
<dbReference type="InterPro" id="IPR042244">
    <property type="entry name" value="HypD_2_sf"/>
</dbReference>
<dbReference type="PANTHER" id="PTHR30149">
    <property type="entry name" value="HYDROGENASE PROTEIN ASSEMBLY PROTEIN HYPD"/>
    <property type="match status" value="1"/>
</dbReference>
<protein>
    <submittedName>
        <fullName evidence="4">Protein required for maturation of hydrogenases</fullName>
    </submittedName>
</protein>
<dbReference type="PIRSF" id="PIRSF005622">
    <property type="entry name" value="Hydrgn_mat_hypD"/>
    <property type="match status" value="1"/>
</dbReference>
<dbReference type="NCBIfam" id="TIGR00075">
    <property type="entry name" value="hypD"/>
    <property type="match status" value="1"/>
</dbReference>
<dbReference type="GO" id="GO:0005506">
    <property type="term" value="F:iron ion binding"/>
    <property type="evidence" value="ECO:0007669"/>
    <property type="project" value="TreeGrafter"/>
</dbReference>
<dbReference type="InterPro" id="IPR002780">
    <property type="entry name" value="Hyd_form_HypD"/>
</dbReference>
<comment type="similarity">
    <text evidence="1">Belongs to the HypD family.</text>
</comment>
<dbReference type="InterPro" id="IPR042243">
    <property type="entry name" value="HypD_1"/>
</dbReference>
<sequence>MLMRQSSKKEYARYLLDRLHQEIDRPITVMEVCGTHTVAIAKSGLRDLLPEKMHLLSGPGCPVCVTDDHDLDVVMALARQDGLILATFGDMMRVPGTESSLLQEKSRGADVRVVYSPSDALQLAKENSDKQVIFLGVGFETTTPVVAAALDQAVQMELENLSVFSLHKVVPPIMRVLLDDPEVKIDAFLNPGHVCTILGTEPFRFIAEEYGKPCVVTGFEAADILEALLLIVRQYRNESPAVDIQYKRAVRPEGNPVAVGFIEKYFTPIQARWRGIGEVPESGLELREEYVQYDARKRFPITVKPGKCRKGCACGEVLKGLKLPYECPLFGKVCTPVKPVGPCMVSTEGSCAAYYRYGRQKAGVRS</sequence>
<name>A0A0B7MP79_9FIRM</name>
<dbReference type="AlphaFoldDB" id="A0A0B7MP79"/>
<evidence type="ECO:0000256" key="3">
    <source>
        <dbReference type="ARBA" id="ARBA00023004"/>
    </source>
</evidence>
<dbReference type="PANTHER" id="PTHR30149:SF0">
    <property type="entry name" value="HYDROGENASE MATURATION FACTOR HYPD"/>
    <property type="match status" value="1"/>
</dbReference>
<dbReference type="GO" id="GO:0070025">
    <property type="term" value="F:carbon monoxide binding"/>
    <property type="evidence" value="ECO:0007669"/>
    <property type="project" value="TreeGrafter"/>
</dbReference>